<dbReference type="STRING" id="644223.C4QVM5"/>
<feature type="transmembrane region" description="Helical" evidence="7">
    <location>
        <begin position="58"/>
        <end position="77"/>
    </location>
</feature>
<dbReference type="RefSeq" id="XP_002489579.1">
    <property type="nucleotide sequence ID" value="XM_002489534.1"/>
</dbReference>
<dbReference type="OrthoDB" id="448250at2759"/>
<evidence type="ECO:0000256" key="7">
    <source>
        <dbReference type="SAM" id="Phobius"/>
    </source>
</evidence>
<dbReference type="AlphaFoldDB" id="C4QVM5"/>
<keyword evidence="3 7" id="KW-0812">Transmembrane</keyword>
<reference evidence="8 9" key="1">
    <citation type="journal article" date="2009" name="Nat. Biotechnol.">
        <title>Genome sequence of the recombinant protein production host Pichia pastoris.</title>
        <authorList>
            <person name="De Schutter K."/>
            <person name="Lin Y.C."/>
            <person name="Tiels P."/>
            <person name="Van Hecke A."/>
            <person name="Glinka S."/>
            <person name="Weber-Lehmann J."/>
            <person name="Rouze P."/>
            <person name="Van de Peer Y."/>
            <person name="Callewaert N."/>
        </authorList>
    </citation>
    <scope>NUCLEOTIDE SEQUENCE [LARGE SCALE GENOMIC DNA]</scope>
    <source>
        <strain evidence="9">GS115 / ATCC 20864</strain>
    </source>
</reference>
<evidence type="ECO:0000256" key="6">
    <source>
        <dbReference type="PIRNR" id="PIRNR016013"/>
    </source>
</evidence>
<feature type="transmembrane region" description="Helical" evidence="7">
    <location>
        <begin position="145"/>
        <end position="162"/>
    </location>
</feature>
<dbReference type="InParanoid" id="C4QVM5"/>
<dbReference type="GO" id="GO:0006890">
    <property type="term" value="P:retrograde vesicle-mediated transport, Golgi to endoplasmic reticulum"/>
    <property type="evidence" value="ECO:0007669"/>
    <property type="project" value="EnsemblFungi"/>
</dbReference>
<dbReference type="PANTHER" id="PTHR10743">
    <property type="entry name" value="PROTEIN RER1"/>
    <property type="match status" value="1"/>
</dbReference>
<evidence type="ECO:0000256" key="2">
    <source>
        <dbReference type="ARBA" id="ARBA00006070"/>
    </source>
</evidence>
<comment type="subcellular location">
    <subcellularLocation>
        <location evidence="1">Membrane</location>
        <topology evidence="1">Multi-pass membrane protein</topology>
    </subcellularLocation>
</comment>
<name>C4QVM5_KOMPG</name>
<dbReference type="GeneID" id="8196468"/>
<evidence type="ECO:0000256" key="1">
    <source>
        <dbReference type="ARBA" id="ARBA00004141"/>
    </source>
</evidence>
<evidence type="ECO:0000256" key="3">
    <source>
        <dbReference type="ARBA" id="ARBA00022692"/>
    </source>
</evidence>
<dbReference type="PANTHER" id="PTHR10743:SF0">
    <property type="entry name" value="PROTEIN RER1"/>
    <property type="match status" value="1"/>
</dbReference>
<dbReference type="EMBL" id="FN392319">
    <property type="protein sequence ID" value="CAY67298.1"/>
    <property type="molecule type" value="Genomic_DNA"/>
</dbReference>
<dbReference type="PIRSF" id="PIRSF016013">
    <property type="entry name" value="AtER_Rer1p"/>
    <property type="match status" value="1"/>
</dbReference>
<proteinExistence type="inferred from homology"/>
<evidence type="ECO:0000313" key="9">
    <source>
        <dbReference type="Proteomes" id="UP000000314"/>
    </source>
</evidence>
<comment type="function">
    <text evidence="6">Involved in the retrieval of endoplasmic reticulum membrane proteins from the early Golgi compartment.</text>
</comment>
<dbReference type="eggNOG" id="KOG1688">
    <property type="taxonomic scope" value="Eukaryota"/>
</dbReference>
<dbReference type="Pfam" id="PF03248">
    <property type="entry name" value="Rer1"/>
    <property type="match status" value="1"/>
</dbReference>
<dbReference type="GO" id="GO:0006621">
    <property type="term" value="P:protein retention in ER lumen"/>
    <property type="evidence" value="ECO:0007669"/>
    <property type="project" value="EnsemblFungi"/>
</dbReference>
<dbReference type="GO" id="GO:0005783">
    <property type="term" value="C:endoplasmic reticulum"/>
    <property type="evidence" value="ECO:0007669"/>
    <property type="project" value="GOC"/>
</dbReference>
<feature type="transmembrane region" description="Helical" evidence="7">
    <location>
        <begin position="34"/>
        <end position="52"/>
    </location>
</feature>
<dbReference type="GO" id="GO:0000324">
    <property type="term" value="C:fungal-type vacuole"/>
    <property type="evidence" value="ECO:0007669"/>
    <property type="project" value="EnsemblFungi"/>
</dbReference>
<dbReference type="Proteomes" id="UP000000314">
    <property type="component" value="Chromosome 1"/>
</dbReference>
<keyword evidence="9" id="KW-1185">Reference proteome</keyword>
<evidence type="ECO:0000313" key="8">
    <source>
        <dbReference type="EMBL" id="CAY67298.1"/>
    </source>
</evidence>
<gene>
    <name evidence="8" type="ordered locus">PAS_chr1-3_0236</name>
</gene>
<dbReference type="OMA" id="GWYVVCY"/>
<dbReference type="GO" id="GO:0030137">
    <property type="term" value="C:COPI-coated vesicle"/>
    <property type="evidence" value="ECO:0007669"/>
    <property type="project" value="EnsemblFungi"/>
</dbReference>
<dbReference type="FunCoup" id="C4QVM5">
    <property type="interactions" value="841"/>
</dbReference>
<keyword evidence="4 7" id="KW-1133">Transmembrane helix</keyword>
<sequence length="189" mass="22553">MDNITDRLPSVWGEKYVRLRASYQKLLDKSTPHLYARWALCYVLVFVFLLRIFFSEGWYVVCYTHAIYMLSLFLQFLSPKFDPSLEQQQQDELVEDGLQGVDIEDNDEFRPFIRRLPEFKFWIKATQASLLALICSFIPLLDIPVFWPILLMYFVVLFSLTMKRQIQHMIKYHYIPFDLGKAKYNRGAK</sequence>
<dbReference type="GO" id="GO:0030134">
    <property type="term" value="C:COPII-coated ER to Golgi transport vesicle"/>
    <property type="evidence" value="ECO:0007669"/>
    <property type="project" value="EnsemblFungi"/>
</dbReference>
<dbReference type="HOGENOM" id="CLU_074889_0_0_1"/>
<dbReference type="KEGG" id="ppa:PAS_chr1-3_0236"/>
<keyword evidence="5 6" id="KW-0472">Membrane</keyword>
<organism evidence="8 9">
    <name type="scientific">Komagataella phaffii (strain GS115 / ATCC 20864)</name>
    <name type="common">Yeast</name>
    <name type="synonym">Pichia pastoris</name>
    <dbReference type="NCBI Taxonomy" id="644223"/>
    <lineage>
        <taxon>Eukaryota</taxon>
        <taxon>Fungi</taxon>
        <taxon>Dikarya</taxon>
        <taxon>Ascomycota</taxon>
        <taxon>Saccharomycotina</taxon>
        <taxon>Pichiomycetes</taxon>
        <taxon>Pichiales</taxon>
        <taxon>Pichiaceae</taxon>
        <taxon>Komagataella</taxon>
    </lineage>
</organism>
<comment type="similarity">
    <text evidence="2 6">Belongs to the RER1 family.</text>
</comment>
<dbReference type="InterPro" id="IPR004932">
    <property type="entry name" value="Rer1"/>
</dbReference>
<evidence type="ECO:0000256" key="5">
    <source>
        <dbReference type="ARBA" id="ARBA00023136"/>
    </source>
</evidence>
<dbReference type="GO" id="GO:0000139">
    <property type="term" value="C:Golgi membrane"/>
    <property type="evidence" value="ECO:0007669"/>
    <property type="project" value="TreeGrafter"/>
</dbReference>
<protein>
    <recommendedName>
        <fullName evidence="6">Protein RER1</fullName>
    </recommendedName>
</protein>
<accession>C4QVM5</accession>
<evidence type="ECO:0000256" key="4">
    <source>
        <dbReference type="ARBA" id="ARBA00022989"/>
    </source>
</evidence>